<comment type="caution">
    <text evidence="2">The sequence shown here is derived from an EMBL/GenBank/DDBJ whole genome shotgun (WGS) entry which is preliminary data.</text>
</comment>
<gene>
    <name evidence="2" type="ORF">PVAP13_8NG052202</name>
</gene>
<evidence type="ECO:0000256" key="1">
    <source>
        <dbReference type="SAM" id="MobiDB-lite"/>
    </source>
</evidence>
<evidence type="ECO:0000313" key="3">
    <source>
        <dbReference type="Proteomes" id="UP000823388"/>
    </source>
</evidence>
<feature type="region of interest" description="Disordered" evidence="1">
    <location>
        <begin position="1"/>
        <end position="30"/>
    </location>
</feature>
<dbReference type="EMBL" id="CM029052">
    <property type="protein sequence ID" value="KAG2555873.1"/>
    <property type="molecule type" value="Genomic_DNA"/>
</dbReference>
<reference evidence="2" key="1">
    <citation type="submission" date="2020-05" db="EMBL/GenBank/DDBJ databases">
        <title>WGS assembly of Panicum virgatum.</title>
        <authorList>
            <person name="Lovell J.T."/>
            <person name="Jenkins J."/>
            <person name="Shu S."/>
            <person name="Juenger T.E."/>
            <person name="Schmutz J."/>
        </authorList>
    </citation>
    <scope>NUCLEOTIDE SEQUENCE</scope>
    <source>
        <strain evidence="2">AP13</strain>
    </source>
</reference>
<evidence type="ECO:0000313" key="2">
    <source>
        <dbReference type="EMBL" id="KAG2555873.1"/>
    </source>
</evidence>
<accession>A0A8T0P2D1</accession>
<keyword evidence="3" id="KW-1185">Reference proteome</keyword>
<organism evidence="2 3">
    <name type="scientific">Panicum virgatum</name>
    <name type="common">Blackwell switchgrass</name>
    <dbReference type="NCBI Taxonomy" id="38727"/>
    <lineage>
        <taxon>Eukaryota</taxon>
        <taxon>Viridiplantae</taxon>
        <taxon>Streptophyta</taxon>
        <taxon>Embryophyta</taxon>
        <taxon>Tracheophyta</taxon>
        <taxon>Spermatophyta</taxon>
        <taxon>Magnoliopsida</taxon>
        <taxon>Liliopsida</taxon>
        <taxon>Poales</taxon>
        <taxon>Poaceae</taxon>
        <taxon>PACMAD clade</taxon>
        <taxon>Panicoideae</taxon>
        <taxon>Panicodae</taxon>
        <taxon>Paniceae</taxon>
        <taxon>Panicinae</taxon>
        <taxon>Panicum</taxon>
        <taxon>Panicum sect. Hiantes</taxon>
    </lineage>
</organism>
<sequence>MDCRFGRFPAEHSLQVGPRATPPPPQRLTYAWVPPEISHRRRPLRPAARGIRPAASRWGMWPAPPSGAVVRRGPHPFPLPFHPGRRGPPPWRIPGTPSRAPHLSTSSSAAPVPPCCSF</sequence>
<feature type="compositionally biased region" description="Low complexity" evidence="1">
    <location>
        <begin position="93"/>
        <end position="110"/>
    </location>
</feature>
<protein>
    <submittedName>
        <fullName evidence="2">Uncharacterized protein</fullName>
    </submittedName>
</protein>
<name>A0A8T0P2D1_PANVG</name>
<feature type="region of interest" description="Disordered" evidence="1">
    <location>
        <begin position="72"/>
        <end position="118"/>
    </location>
</feature>
<dbReference type="Proteomes" id="UP000823388">
    <property type="component" value="Chromosome 8N"/>
</dbReference>
<dbReference type="AlphaFoldDB" id="A0A8T0P2D1"/>
<feature type="compositionally biased region" description="Pro residues" evidence="1">
    <location>
        <begin position="75"/>
        <end position="92"/>
    </location>
</feature>
<proteinExistence type="predicted"/>